<sequence>MSTIEVRAEVHQLIEQLDDKFLNAIHSMLETYVQHEDGYGTSDNPISAEEMKSQLREEVEKGRQGQYITVDEWHEKSGEWLN</sequence>
<dbReference type="KEGG" id="hhy:Halhy_4099"/>
<reference evidence="2 3" key="1">
    <citation type="journal article" date="2011" name="Stand. Genomic Sci.">
        <title>Complete genome sequence of Haliscomenobacter hydrossis type strain (O).</title>
        <authorList>
            <consortium name="US DOE Joint Genome Institute (JGI-PGF)"/>
            <person name="Daligault H."/>
            <person name="Lapidus A."/>
            <person name="Zeytun A."/>
            <person name="Nolan M."/>
            <person name="Lucas S."/>
            <person name="Del Rio T.G."/>
            <person name="Tice H."/>
            <person name="Cheng J.F."/>
            <person name="Tapia R."/>
            <person name="Han C."/>
            <person name="Goodwin L."/>
            <person name="Pitluck S."/>
            <person name="Liolios K."/>
            <person name="Pagani I."/>
            <person name="Ivanova N."/>
            <person name="Huntemann M."/>
            <person name="Mavromatis K."/>
            <person name="Mikhailova N."/>
            <person name="Pati A."/>
            <person name="Chen A."/>
            <person name="Palaniappan K."/>
            <person name="Land M."/>
            <person name="Hauser L."/>
            <person name="Brambilla E.M."/>
            <person name="Rohde M."/>
            <person name="Verbarg S."/>
            <person name="Goker M."/>
            <person name="Bristow J."/>
            <person name="Eisen J.A."/>
            <person name="Markowitz V."/>
            <person name="Hugenholtz P."/>
            <person name="Kyrpides N.C."/>
            <person name="Klenk H.P."/>
            <person name="Woyke T."/>
        </authorList>
    </citation>
    <scope>NUCLEOTIDE SEQUENCE [LARGE SCALE GENOMIC DNA]</scope>
    <source>
        <strain evidence="3">ATCC 27775 / DSM 1100 / LMG 10767 / O</strain>
    </source>
</reference>
<reference key="2">
    <citation type="submission" date="2011-04" db="EMBL/GenBank/DDBJ databases">
        <title>Complete sequence of chromosome of Haliscomenobacter hydrossis DSM 1100.</title>
        <authorList>
            <consortium name="US DOE Joint Genome Institute (JGI-PGF)"/>
            <person name="Lucas S."/>
            <person name="Han J."/>
            <person name="Lapidus A."/>
            <person name="Bruce D."/>
            <person name="Goodwin L."/>
            <person name="Pitluck S."/>
            <person name="Peters L."/>
            <person name="Kyrpides N."/>
            <person name="Mavromatis K."/>
            <person name="Ivanova N."/>
            <person name="Ovchinnikova G."/>
            <person name="Pagani I."/>
            <person name="Daligault H."/>
            <person name="Detter J.C."/>
            <person name="Han C."/>
            <person name="Land M."/>
            <person name="Hauser L."/>
            <person name="Markowitz V."/>
            <person name="Cheng J.-F."/>
            <person name="Hugenholtz P."/>
            <person name="Woyke T."/>
            <person name="Wu D."/>
            <person name="Verbarg S."/>
            <person name="Frueling A."/>
            <person name="Brambilla E."/>
            <person name="Klenk H.-P."/>
            <person name="Eisen J.A."/>
        </authorList>
    </citation>
    <scope>NUCLEOTIDE SEQUENCE</scope>
    <source>
        <strain>DSM 1100</strain>
    </source>
</reference>
<evidence type="ECO:0000313" key="2">
    <source>
        <dbReference type="EMBL" id="AEE51947.1"/>
    </source>
</evidence>
<dbReference type="OrthoDB" id="1202966at2"/>
<feature type="compositionally biased region" description="Basic and acidic residues" evidence="1">
    <location>
        <begin position="49"/>
        <end position="63"/>
    </location>
</feature>
<dbReference type="AlphaFoldDB" id="F4L6Z2"/>
<evidence type="ECO:0008006" key="4">
    <source>
        <dbReference type="Google" id="ProtNLM"/>
    </source>
</evidence>
<organism evidence="2 3">
    <name type="scientific">Haliscomenobacter hydrossis (strain ATCC 27775 / DSM 1100 / LMG 10767 / O)</name>
    <dbReference type="NCBI Taxonomy" id="760192"/>
    <lineage>
        <taxon>Bacteria</taxon>
        <taxon>Pseudomonadati</taxon>
        <taxon>Bacteroidota</taxon>
        <taxon>Saprospiria</taxon>
        <taxon>Saprospirales</taxon>
        <taxon>Haliscomenobacteraceae</taxon>
        <taxon>Haliscomenobacter</taxon>
    </lineage>
</organism>
<proteinExistence type="predicted"/>
<dbReference type="HOGENOM" id="CLU_2553533_0_0_10"/>
<evidence type="ECO:0000256" key="1">
    <source>
        <dbReference type="SAM" id="MobiDB-lite"/>
    </source>
</evidence>
<dbReference type="Proteomes" id="UP000008461">
    <property type="component" value="Chromosome"/>
</dbReference>
<dbReference type="EMBL" id="CP002691">
    <property type="protein sequence ID" value="AEE51947.1"/>
    <property type="molecule type" value="Genomic_DNA"/>
</dbReference>
<feature type="region of interest" description="Disordered" evidence="1">
    <location>
        <begin position="36"/>
        <end position="63"/>
    </location>
</feature>
<protein>
    <recommendedName>
        <fullName evidence="4">Addiction module component</fullName>
    </recommendedName>
</protein>
<keyword evidence="3" id="KW-1185">Reference proteome</keyword>
<dbReference type="RefSeq" id="WP_013766485.1">
    <property type="nucleotide sequence ID" value="NC_015510.1"/>
</dbReference>
<gene>
    <name evidence="2" type="ordered locus">Halhy_4099</name>
</gene>
<accession>F4L6Z2</accession>
<evidence type="ECO:0000313" key="3">
    <source>
        <dbReference type="Proteomes" id="UP000008461"/>
    </source>
</evidence>
<name>F4L6Z2_HALH1</name>